<evidence type="ECO:0000313" key="3">
    <source>
        <dbReference type="Proteomes" id="UP001431221"/>
    </source>
</evidence>
<comment type="caution">
    <text evidence="2">The sequence shown here is derived from an EMBL/GenBank/DDBJ whole genome shotgun (WGS) entry which is preliminary data.</text>
</comment>
<dbReference type="SUPFAM" id="SSF55729">
    <property type="entry name" value="Acyl-CoA N-acyltransferases (Nat)"/>
    <property type="match status" value="1"/>
</dbReference>
<evidence type="ECO:0000313" key="2">
    <source>
        <dbReference type="EMBL" id="MCK7614359.1"/>
    </source>
</evidence>
<evidence type="ECO:0000259" key="1">
    <source>
        <dbReference type="PROSITE" id="PS51186"/>
    </source>
</evidence>
<feature type="domain" description="N-acetyltransferase" evidence="1">
    <location>
        <begin position="13"/>
        <end position="167"/>
    </location>
</feature>
<dbReference type="InterPro" id="IPR016181">
    <property type="entry name" value="Acyl_CoA_acyltransferase"/>
</dbReference>
<dbReference type="RefSeq" id="WP_248156882.1">
    <property type="nucleotide sequence ID" value="NZ_JALNMJ010000015.1"/>
</dbReference>
<proteinExistence type="predicted"/>
<dbReference type="Pfam" id="PF00583">
    <property type="entry name" value="Acetyltransf_1"/>
    <property type="match status" value="1"/>
</dbReference>
<dbReference type="Proteomes" id="UP001431221">
    <property type="component" value="Unassembled WGS sequence"/>
</dbReference>
<dbReference type="Gene3D" id="3.40.630.30">
    <property type="match status" value="1"/>
</dbReference>
<accession>A0ABT0GY48</accession>
<keyword evidence="3" id="KW-1185">Reference proteome</keyword>
<organism evidence="2 3">
    <name type="scientific">Roseibium sediminicola</name>
    <dbReference type="NCBI Taxonomy" id="2933272"/>
    <lineage>
        <taxon>Bacteria</taxon>
        <taxon>Pseudomonadati</taxon>
        <taxon>Pseudomonadota</taxon>
        <taxon>Alphaproteobacteria</taxon>
        <taxon>Hyphomicrobiales</taxon>
        <taxon>Stappiaceae</taxon>
        <taxon>Roseibium</taxon>
    </lineage>
</organism>
<name>A0ABT0GY48_9HYPH</name>
<gene>
    <name evidence="2" type="ORF">M0H32_19490</name>
</gene>
<sequence length="167" mass="18206">MITDRSLGPNRPVSVVSLTTCAEQLERIALWFRQAWPAWYGPGGQGDACRDLERCLDPSVRLPRCLVAFGPEGKPLGTVSLRDTSPGSDRYPGVWLTALFVPEAFRRVGIGTALIAAAERQAAGLGFGELLVSTSTAQPLVIARDWQHIDTLRYPGGALEIFRKMLV</sequence>
<protein>
    <submittedName>
        <fullName evidence="2">GNAT family N-acetyltransferase</fullName>
    </submittedName>
</protein>
<dbReference type="CDD" id="cd04301">
    <property type="entry name" value="NAT_SF"/>
    <property type="match status" value="1"/>
</dbReference>
<dbReference type="EMBL" id="JALNMJ010000015">
    <property type="protein sequence ID" value="MCK7614359.1"/>
    <property type="molecule type" value="Genomic_DNA"/>
</dbReference>
<reference evidence="2" key="1">
    <citation type="submission" date="2022-04" db="EMBL/GenBank/DDBJ databases">
        <title>Roseibium sp. CAU 1639 isolated from mud.</title>
        <authorList>
            <person name="Kim W."/>
        </authorList>
    </citation>
    <scope>NUCLEOTIDE SEQUENCE</scope>
    <source>
        <strain evidence="2">CAU 1639</strain>
    </source>
</reference>
<dbReference type="PROSITE" id="PS51186">
    <property type="entry name" value="GNAT"/>
    <property type="match status" value="1"/>
</dbReference>
<dbReference type="InterPro" id="IPR000182">
    <property type="entry name" value="GNAT_dom"/>
</dbReference>